<dbReference type="PANTHER" id="PTHR35795">
    <property type="entry name" value="SLR1885 PROTEIN"/>
    <property type="match status" value="1"/>
</dbReference>
<evidence type="ECO:0000256" key="2">
    <source>
        <dbReference type="ARBA" id="ARBA00022723"/>
    </source>
</evidence>
<evidence type="ECO:0000256" key="3">
    <source>
        <dbReference type="ARBA" id="ARBA00022741"/>
    </source>
</evidence>
<dbReference type="GO" id="GO:0046872">
    <property type="term" value="F:metal ion binding"/>
    <property type="evidence" value="ECO:0007669"/>
    <property type="project" value="UniProtKB-KW"/>
</dbReference>
<dbReference type="RefSeq" id="WP_053416420.1">
    <property type="nucleotide sequence ID" value="NZ_CP063302.1"/>
</dbReference>
<dbReference type="PROSITE" id="PS51831">
    <property type="entry name" value="HD"/>
    <property type="match status" value="1"/>
</dbReference>
<dbReference type="EC" id="3.6.1.41" evidence="1"/>
<dbReference type="GeneID" id="301135954"/>
<comment type="caution">
    <text evidence="8">The sequence shown here is derived from an EMBL/GenBank/DDBJ whole genome shotgun (WGS) entry which is preliminary data.</text>
</comment>
<comment type="catalytic activity">
    <reaction evidence="6">
        <text>P(1),P(4)-bis(5'-adenosyl) tetraphosphate + H2O = 2 ADP + 2 H(+)</text>
        <dbReference type="Rhea" id="RHEA:24252"/>
        <dbReference type="ChEBI" id="CHEBI:15377"/>
        <dbReference type="ChEBI" id="CHEBI:15378"/>
        <dbReference type="ChEBI" id="CHEBI:58141"/>
        <dbReference type="ChEBI" id="CHEBI:456216"/>
        <dbReference type="EC" id="3.6.1.41"/>
    </reaction>
</comment>
<evidence type="ECO:0000256" key="6">
    <source>
        <dbReference type="ARBA" id="ARBA00049417"/>
    </source>
</evidence>
<name>A0A0M0LME5_9BACL</name>
<dbReference type="InterPro" id="IPR005249">
    <property type="entry name" value="YqeK"/>
</dbReference>
<dbReference type="Proteomes" id="UP000036867">
    <property type="component" value="Unassembled WGS sequence"/>
</dbReference>
<dbReference type="InterPro" id="IPR051094">
    <property type="entry name" value="Diverse_Catalytic_Enzymes"/>
</dbReference>
<dbReference type="Gene3D" id="1.10.3210.10">
    <property type="entry name" value="Hypothetical protein af1432"/>
    <property type="match status" value="1"/>
</dbReference>
<evidence type="ECO:0000256" key="1">
    <source>
        <dbReference type="ARBA" id="ARBA00012506"/>
    </source>
</evidence>
<dbReference type="Pfam" id="PF01966">
    <property type="entry name" value="HD"/>
    <property type="match status" value="1"/>
</dbReference>
<protein>
    <recommendedName>
        <fullName evidence="1">bis(5'-nucleosyl)-tetraphosphatase (symmetrical)</fullName>
        <ecNumber evidence="1">3.6.1.41</ecNumber>
    </recommendedName>
</protein>
<accession>A0A0M0LME5</accession>
<dbReference type="NCBIfam" id="TIGR00488">
    <property type="entry name" value="bis(5'-nucleosyl)-tetraphosphatase (symmetrical) YqeK"/>
    <property type="match status" value="1"/>
</dbReference>
<keyword evidence="9" id="KW-1185">Reference proteome</keyword>
<evidence type="ECO:0000313" key="9">
    <source>
        <dbReference type="Proteomes" id="UP000036867"/>
    </source>
</evidence>
<evidence type="ECO:0000256" key="4">
    <source>
        <dbReference type="ARBA" id="ARBA00022801"/>
    </source>
</evidence>
<dbReference type="CDD" id="cd00077">
    <property type="entry name" value="HDc"/>
    <property type="match status" value="1"/>
</dbReference>
<dbReference type="STRING" id="263475.AMD00_07540"/>
<dbReference type="GO" id="GO:0008803">
    <property type="term" value="F:bis(5'-nucleosyl)-tetraphosphatase (symmetrical) activity"/>
    <property type="evidence" value="ECO:0007669"/>
    <property type="project" value="UniProtKB-EC"/>
</dbReference>
<dbReference type="EMBL" id="LILB01000001">
    <property type="protein sequence ID" value="KOO52250.1"/>
    <property type="molecule type" value="Genomic_DNA"/>
</dbReference>
<sequence length="192" mass="22280">MERDELLLAMKDRMPEKRYIHTIGVTETAITLAERFGNDPKKAETAAILHDSCKYADRDWMKSKIIDKEMDPTLLKYHHELWHAPMGAYVAKKEFNIEDQDILNAISYHTTGRKGMSDLEKIVYIADMIEPNRRYPGVEDLRAAAKGDDLNEVMIACIRHSIMFLINKNQPVYPDSFKCYNDLMLKRGQVKE</sequence>
<keyword evidence="5" id="KW-0408">Iron</keyword>
<evidence type="ECO:0000256" key="5">
    <source>
        <dbReference type="ARBA" id="ARBA00023004"/>
    </source>
</evidence>
<dbReference type="SUPFAM" id="SSF109604">
    <property type="entry name" value="HD-domain/PDEase-like"/>
    <property type="match status" value="1"/>
</dbReference>
<keyword evidence="2" id="KW-0479">Metal-binding</keyword>
<dbReference type="GO" id="GO:0000166">
    <property type="term" value="F:nucleotide binding"/>
    <property type="evidence" value="ECO:0007669"/>
    <property type="project" value="UniProtKB-KW"/>
</dbReference>
<dbReference type="AlphaFoldDB" id="A0A0M0LME5"/>
<evidence type="ECO:0000259" key="7">
    <source>
        <dbReference type="PROSITE" id="PS51831"/>
    </source>
</evidence>
<feature type="domain" description="HD" evidence="7">
    <location>
        <begin position="18"/>
        <end position="132"/>
    </location>
</feature>
<keyword evidence="4 8" id="KW-0378">Hydrolase</keyword>
<dbReference type="InterPro" id="IPR006674">
    <property type="entry name" value="HD_domain"/>
</dbReference>
<dbReference type="InterPro" id="IPR003607">
    <property type="entry name" value="HD/PDEase_dom"/>
</dbReference>
<keyword evidence="3" id="KW-0547">Nucleotide-binding</keyword>
<organism evidence="8 9">
    <name type="scientific">Viridibacillus arvi</name>
    <dbReference type="NCBI Taxonomy" id="263475"/>
    <lineage>
        <taxon>Bacteria</taxon>
        <taxon>Bacillati</taxon>
        <taxon>Bacillota</taxon>
        <taxon>Bacilli</taxon>
        <taxon>Bacillales</taxon>
        <taxon>Caryophanaceae</taxon>
        <taxon>Viridibacillus</taxon>
    </lineage>
</organism>
<dbReference type="OrthoDB" id="9782134at2"/>
<reference evidence="9" key="1">
    <citation type="submission" date="2015-08" db="EMBL/GenBank/DDBJ databases">
        <title>Fjat-10028 dsm 16317.</title>
        <authorList>
            <person name="Liu B."/>
            <person name="Wang J."/>
            <person name="Zhu Y."/>
            <person name="Liu G."/>
            <person name="Chen Q."/>
            <person name="Chen Z."/>
            <person name="Lan J."/>
            <person name="Che J."/>
            <person name="Ge C."/>
            <person name="Shi H."/>
            <person name="Pan Z."/>
            <person name="Liu X."/>
        </authorList>
    </citation>
    <scope>NUCLEOTIDE SEQUENCE [LARGE SCALE GENOMIC DNA]</scope>
    <source>
        <strain evidence="9">DSM 16317</strain>
    </source>
</reference>
<proteinExistence type="predicted"/>
<dbReference type="PANTHER" id="PTHR35795:SF1">
    <property type="entry name" value="BIS(5'-NUCLEOSYL)-TETRAPHOSPHATASE, SYMMETRICAL"/>
    <property type="match status" value="1"/>
</dbReference>
<gene>
    <name evidence="8" type="ORF">AMD00_07540</name>
</gene>
<dbReference type="SMART" id="SM00471">
    <property type="entry name" value="HDc"/>
    <property type="match status" value="1"/>
</dbReference>
<evidence type="ECO:0000313" key="8">
    <source>
        <dbReference type="EMBL" id="KOO52250.1"/>
    </source>
</evidence>
<dbReference type="PATRIC" id="fig|263475.3.peg.1963"/>